<sequence length="1045" mass="117894">MDAEQTAWVPPRTHGVNLNAMMQFKSYKPIRIKTQQHRQLTKSFKKSAEKQGSFFRSDPHFTVLYSNKQWRPHKGWVVFIAPTLSQIMKSLSSQVRQFKEKQETKEGSNQYTEQQDKKDKDKSNDKQIDKITANQPAQLPTTAVDTSANKSKGKTSRKDKQQIEAALLAQQQALLEEGNQEEKKKPLKSKSGSESLIGNVFQQIKFTFRFNASKFWDYGILRAALLIFEKLLRECPYLHADIAKNIRSLLSTAANSSNSDQNTSEQQQPQYYAPLKAIYHFKPPHIHIQLGNKKDLTELINLEYGTKHNWYFDLEEEVNELLGYIKKKTPEELAADAAAIFASASLAAQQAQEDEYSVDRIGKNGANSAGNRSGTPKQGEERIQTPSDQKKRAKIDIKKKNKTQQQIEEEQQQATAEALQQQQLLAQQQIEAAETERLKQEEETRRREEERFGDLLESADEEEEKIKQAAKDKERIDMIALRNYDNKKNCAAAAIFSAWKIGKMHSAEITKWWTTMTQLLSYRAHFELLLGLCELIRAKEIDLVDTLYANQSDDKNDEQIVPLGKQRSTGLQINQNAVEQIISVSGGQQQTNTNTNSSKIQALISPFLTLTTSSYPLSSTHTKTLQSPFVASIHTMQVISQFDPSLVLPVSSHIFDLFCSICPSYSALVPQLQVKDANQTDGADQEKDKKQAPHKSIQSVVDSGLSAAQKAALASDDPSSDKSGDLKGGKQQIGSKQGICNDQQLISGGFSVVGSGAESANIPTLASFIDGNFLTTQKFPIKLNLRLQPYYLIYNFAMDHARDYNVEGGLLSLGENIFLELLSEMELPQDVRQFLVLNKKTFKLILHPRYARIIQSIIQISPGFIIKEAWQGRSDGNKFFHSDKDDWCTIAIEPIISEGIVRIEVVFENTGGWSRTGIGFADASCSFATSKGPWDDGNRYMNVRYWGDNGDLQHITETKGNQKYADGQRVAVEVDMTIVPRRATFFVDDVEQPNFVIGIPEAIRFWVHTFYKSSFFTIIKFERLIQSTAKGVKGSNALEWGKKWK</sequence>
<comment type="caution">
    <text evidence="2">The sequence shown here is derived from an EMBL/GenBank/DDBJ whole genome shotgun (WGS) entry which is preliminary data.</text>
</comment>
<feature type="compositionally biased region" description="Polar residues" evidence="1">
    <location>
        <begin position="132"/>
        <end position="150"/>
    </location>
</feature>
<organism evidence="2 3">
    <name type="scientific">Streblomastix strix</name>
    <dbReference type="NCBI Taxonomy" id="222440"/>
    <lineage>
        <taxon>Eukaryota</taxon>
        <taxon>Metamonada</taxon>
        <taxon>Preaxostyla</taxon>
        <taxon>Oxymonadida</taxon>
        <taxon>Streblomastigidae</taxon>
        <taxon>Streblomastix</taxon>
    </lineage>
</organism>
<reference evidence="2 3" key="1">
    <citation type="submission" date="2019-03" db="EMBL/GenBank/DDBJ databases">
        <title>Single cell metagenomics reveals metabolic interactions within the superorganism composed of flagellate Streblomastix strix and complex community of Bacteroidetes bacteria on its surface.</title>
        <authorList>
            <person name="Treitli S.C."/>
            <person name="Kolisko M."/>
            <person name="Husnik F."/>
            <person name="Keeling P."/>
            <person name="Hampl V."/>
        </authorList>
    </citation>
    <scope>NUCLEOTIDE SEQUENCE [LARGE SCALE GENOMIC DNA]</scope>
    <source>
        <strain evidence="2">ST1C</strain>
    </source>
</reference>
<evidence type="ECO:0000313" key="3">
    <source>
        <dbReference type="Proteomes" id="UP000324800"/>
    </source>
</evidence>
<feature type="region of interest" description="Disordered" evidence="1">
    <location>
        <begin position="98"/>
        <end position="161"/>
    </location>
</feature>
<name>A0A5J4W080_9EUKA</name>
<dbReference type="EMBL" id="SNRW01004022">
    <property type="protein sequence ID" value="KAA6388351.1"/>
    <property type="molecule type" value="Genomic_DNA"/>
</dbReference>
<feature type="region of interest" description="Disordered" evidence="1">
    <location>
        <begin position="712"/>
        <end position="734"/>
    </location>
</feature>
<dbReference type="AlphaFoldDB" id="A0A5J4W080"/>
<dbReference type="Proteomes" id="UP000324800">
    <property type="component" value="Unassembled WGS sequence"/>
</dbReference>
<gene>
    <name evidence="2" type="ORF">EZS28_016123</name>
</gene>
<evidence type="ECO:0000313" key="2">
    <source>
        <dbReference type="EMBL" id="KAA6388351.1"/>
    </source>
</evidence>
<protein>
    <submittedName>
        <fullName evidence="2">Uncharacterized protein</fullName>
    </submittedName>
</protein>
<feature type="region of interest" description="Disordered" evidence="1">
    <location>
        <begin position="361"/>
        <end position="409"/>
    </location>
</feature>
<accession>A0A5J4W080</accession>
<evidence type="ECO:0000256" key="1">
    <source>
        <dbReference type="SAM" id="MobiDB-lite"/>
    </source>
</evidence>
<proteinExistence type="predicted"/>
<feature type="compositionally biased region" description="Basic and acidic residues" evidence="1">
    <location>
        <begin position="719"/>
        <end position="728"/>
    </location>
</feature>
<feature type="compositionally biased region" description="Basic and acidic residues" evidence="1">
    <location>
        <begin position="378"/>
        <end position="398"/>
    </location>
</feature>
<feature type="compositionally biased region" description="Basic and acidic residues" evidence="1">
    <location>
        <begin position="114"/>
        <end position="129"/>
    </location>
</feature>
<feature type="compositionally biased region" description="Polar residues" evidence="1">
    <location>
        <begin position="365"/>
        <end position="376"/>
    </location>
</feature>